<name>A0A5C7HCU1_9ROSI</name>
<evidence type="ECO:0000256" key="2">
    <source>
        <dbReference type="SAM" id="SignalP"/>
    </source>
</evidence>
<keyword evidence="2" id="KW-0732">Signal</keyword>
<dbReference type="OrthoDB" id="10510726at2759"/>
<keyword evidence="4" id="KW-1185">Reference proteome</keyword>
<feature type="compositionally biased region" description="Polar residues" evidence="1">
    <location>
        <begin position="127"/>
        <end position="136"/>
    </location>
</feature>
<organism evidence="3 4">
    <name type="scientific">Acer yangbiense</name>
    <dbReference type="NCBI Taxonomy" id="1000413"/>
    <lineage>
        <taxon>Eukaryota</taxon>
        <taxon>Viridiplantae</taxon>
        <taxon>Streptophyta</taxon>
        <taxon>Embryophyta</taxon>
        <taxon>Tracheophyta</taxon>
        <taxon>Spermatophyta</taxon>
        <taxon>Magnoliopsida</taxon>
        <taxon>eudicotyledons</taxon>
        <taxon>Gunneridae</taxon>
        <taxon>Pentapetalae</taxon>
        <taxon>rosids</taxon>
        <taxon>malvids</taxon>
        <taxon>Sapindales</taxon>
        <taxon>Sapindaceae</taxon>
        <taxon>Hippocastanoideae</taxon>
        <taxon>Acereae</taxon>
        <taxon>Acer</taxon>
    </lineage>
</organism>
<dbReference type="AlphaFoldDB" id="A0A5C7HCU1"/>
<gene>
    <name evidence="3" type="ORF">EZV62_019252</name>
</gene>
<evidence type="ECO:0000256" key="1">
    <source>
        <dbReference type="SAM" id="MobiDB-lite"/>
    </source>
</evidence>
<dbReference type="EMBL" id="VAHF01000009">
    <property type="protein sequence ID" value="TXG53996.1"/>
    <property type="molecule type" value="Genomic_DNA"/>
</dbReference>
<dbReference type="Proteomes" id="UP000323000">
    <property type="component" value="Chromosome 9"/>
</dbReference>
<feature type="region of interest" description="Disordered" evidence="1">
    <location>
        <begin position="98"/>
        <end position="136"/>
    </location>
</feature>
<evidence type="ECO:0000313" key="3">
    <source>
        <dbReference type="EMBL" id="TXG53996.1"/>
    </source>
</evidence>
<comment type="caution">
    <text evidence="3">The sequence shown here is derived from an EMBL/GenBank/DDBJ whole genome shotgun (WGS) entry which is preliminary data.</text>
</comment>
<feature type="signal peptide" evidence="2">
    <location>
        <begin position="1"/>
        <end position="28"/>
    </location>
</feature>
<reference evidence="4" key="1">
    <citation type="journal article" date="2019" name="Gigascience">
        <title>De novo genome assembly of the endangered Acer yangbiense, a plant species with extremely small populations endemic to Yunnan Province, China.</title>
        <authorList>
            <person name="Yang J."/>
            <person name="Wariss H.M."/>
            <person name="Tao L."/>
            <person name="Zhang R."/>
            <person name="Yun Q."/>
            <person name="Hollingsworth P."/>
            <person name="Dao Z."/>
            <person name="Luo G."/>
            <person name="Guo H."/>
            <person name="Ma Y."/>
            <person name="Sun W."/>
        </authorList>
    </citation>
    <scope>NUCLEOTIDE SEQUENCE [LARGE SCALE GENOMIC DNA]</scope>
    <source>
        <strain evidence="4">cv. Malutang</strain>
    </source>
</reference>
<sequence length="136" mass="14217">MASSNLVLILAFFIALSCPNSSINLVLAARQLEWPFRFGVNMITPLPKPKLPPIILTPPPHLAPEPPLLPPAMAMAPVLALPPNPPISSLSPAVMGPVLPPTSSLHGRRMSPLGSPHKSPSLPKNLEPSSSAPAAT</sequence>
<protein>
    <submittedName>
        <fullName evidence="3">Uncharacterized protein</fullName>
    </submittedName>
</protein>
<evidence type="ECO:0000313" key="4">
    <source>
        <dbReference type="Proteomes" id="UP000323000"/>
    </source>
</evidence>
<accession>A0A5C7HCU1</accession>
<feature type="chain" id="PRO_5022775998" evidence="2">
    <location>
        <begin position="29"/>
        <end position="136"/>
    </location>
</feature>
<proteinExistence type="predicted"/>